<protein>
    <submittedName>
        <fullName evidence="1">Rrf2 family transcriptional regulator</fullName>
    </submittedName>
</protein>
<dbReference type="PANTHER" id="PTHR33221:SF15">
    <property type="entry name" value="HTH-TYPE TRANSCRIPTIONAL REGULATOR YWGB-RELATED"/>
    <property type="match status" value="1"/>
</dbReference>
<dbReference type="GO" id="GO:0003700">
    <property type="term" value="F:DNA-binding transcription factor activity"/>
    <property type="evidence" value="ECO:0007669"/>
    <property type="project" value="TreeGrafter"/>
</dbReference>
<reference evidence="1 2" key="1">
    <citation type="submission" date="2020-05" db="EMBL/GenBank/DDBJ databases">
        <title>FDA dAtabase for Regulatory Grade micrObial Sequences (FDA-ARGOS): Supporting development and validation of Infectious Disease Dx tests.</title>
        <authorList>
            <person name="Sproer C."/>
            <person name="Gronow S."/>
            <person name="Severitt S."/>
            <person name="Schroder I."/>
            <person name="Tallon L."/>
            <person name="Sadzewicz L."/>
            <person name="Zhao X."/>
            <person name="Vavikolanu K."/>
            <person name="Mehta A."/>
            <person name="Aluvathingal J."/>
            <person name="Nadendla S."/>
            <person name="Myers T."/>
            <person name="Yan Y."/>
            <person name="Sichtig H."/>
        </authorList>
    </citation>
    <scope>NUCLEOTIDE SEQUENCE [LARGE SCALE GENOMIC DNA]</scope>
    <source>
        <strain evidence="1 2">FDAARGOS_787</strain>
    </source>
</reference>
<dbReference type="RefSeq" id="WP_123787604.1">
    <property type="nucleotide sequence ID" value="NZ_CP036344.1"/>
</dbReference>
<accession>A0A6N0JJH2</accession>
<evidence type="ECO:0000313" key="1">
    <source>
        <dbReference type="EMBL" id="QKQ47242.1"/>
    </source>
</evidence>
<gene>
    <name evidence="1" type="ORF">FOC81_11265</name>
</gene>
<sequence length="138" mass="14795">MSCDTRFARLLHVLVHMDLRGGTTTSGTLAKMLHTNEVVVRRTMAALRTAGMVSSTGGRNGGWTLAKSLNTITAQDVYEAISHGAVFTMGPANDNPACPVELAANQLIVDAMRVGERALLQYLGTHLLSDFAAQIRAR</sequence>
<dbReference type="GO" id="GO:0005829">
    <property type="term" value="C:cytosol"/>
    <property type="evidence" value="ECO:0007669"/>
    <property type="project" value="TreeGrafter"/>
</dbReference>
<evidence type="ECO:0000313" key="2">
    <source>
        <dbReference type="Proteomes" id="UP000509782"/>
    </source>
</evidence>
<dbReference type="InterPro" id="IPR036388">
    <property type="entry name" value="WH-like_DNA-bd_sf"/>
</dbReference>
<dbReference type="InterPro" id="IPR036390">
    <property type="entry name" value="WH_DNA-bd_sf"/>
</dbReference>
<organism evidence="1 2">
    <name type="scientific">Achromobacter denitrificans</name>
    <name type="common">Alcaligenes denitrificans</name>
    <dbReference type="NCBI Taxonomy" id="32002"/>
    <lineage>
        <taxon>Bacteria</taxon>
        <taxon>Pseudomonadati</taxon>
        <taxon>Pseudomonadota</taxon>
        <taxon>Betaproteobacteria</taxon>
        <taxon>Burkholderiales</taxon>
        <taxon>Alcaligenaceae</taxon>
        <taxon>Achromobacter</taxon>
    </lineage>
</organism>
<proteinExistence type="predicted"/>
<dbReference type="AlphaFoldDB" id="A0A6N0JJH2"/>
<dbReference type="EMBL" id="CP054569">
    <property type="protein sequence ID" value="QKQ47242.1"/>
    <property type="molecule type" value="Genomic_DNA"/>
</dbReference>
<dbReference type="SUPFAM" id="SSF46785">
    <property type="entry name" value="Winged helix' DNA-binding domain"/>
    <property type="match status" value="1"/>
</dbReference>
<dbReference type="Gene3D" id="1.10.10.10">
    <property type="entry name" value="Winged helix-like DNA-binding domain superfamily/Winged helix DNA-binding domain"/>
    <property type="match status" value="1"/>
</dbReference>
<name>A0A6N0JJH2_ACHDE</name>
<dbReference type="Pfam" id="PF02082">
    <property type="entry name" value="Rrf2"/>
    <property type="match status" value="1"/>
</dbReference>
<dbReference type="OrthoDB" id="9800506at2"/>
<dbReference type="PANTHER" id="PTHR33221">
    <property type="entry name" value="WINGED HELIX-TURN-HELIX TRANSCRIPTIONAL REGULATOR, RRF2 FAMILY"/>
    <property type="match status" value="1"/>
</dbReference>
<dbReference type="PROSITE" id="PS51197">
    <property type="entry name" value="HTH_RRF2_2"/>
    <property type="match status" value="1"/>
</dbReference>
<dbReference type="InterPro" id="IPR000944">
    <property type="entry name" value="Tscrpt_reg_Rrf2"/>
</dbReference>
<dbReference type="Proteomes" id="UP000509782">
    <property type="component" value="Chromosome"/>
</dbReference>